<proteinExistence type="inferred from homology"/>
<accession>A0A917LDW1</accession>
<dbReference type="SMART" id="SM00822">
    <property type="entry name" value="PKS_KR"/>
    <property type="match status" value="1"/>
</dbReference>
<keyword evidence="6" id="KW-1185">Reference proteome</keyword>
<dbReference type="PANTHER" id="PTHR44196:SF1">
    <property type="entry name" value="DEHYDROGENASE_REDUCTASE SDR FAMILY MEMBER 7B"/>
    <property type="match status" value="1"/>
</dbReference>
<dbReference type="InterPro" id="IPR036291">
    <property type="entry name" value="NAD(P)-bd_dom_sf"/>
</dbReference>
<dbReference type="SUPFAM" id="SSF51735">
    <property type="entry name" value="NAD(P)-binding Rossmann-fold domains"/>
    <property type="match status" value="1"/>
</dbReference>
<dbReference type="PRINTS" id="PR00080">
    <property type="entry name" value="SDRFAMILY"/>
</dbReference>
<evidence type="ECO:0000313" key="6">
    <source>
        <dbReference type="Proteomes" id="UP000654257"/>
    </source>
</evidence>
<dbReference type="EMBL" id="BMCU01000003">
    <property type="protein sequence ID" value="GGG15718.1"/>
    <property type="molecule type" value="Genomic_DNA"/>
</dbReference>
<dbReference type="AlphaFoldDB" id="A0A917LDW1"/>
<dbReference type="CDD" id="cd05233">
    <property type="entry name" value="SDR_c"/>
    <property type="match status" value="1"/>
</dbReference>
<dbReference type="Proteomes" id="UP000654257">
    <property type="component" value="Unassembled WGS sequence"/>
</dbReference>
<evidence type="ECO:0000313" key="5">
    <source>
        <dbReference type="EMBL" id="GGG15718.1"/>
    </source>
</evidence>
<dbReference type="GO" id="GO:0016020">
    <property type="term" value="C:membrane"/>
    <property type="evidence" value="ECO:0007669"/>
    <property type="project" value="TreeGrafter"/>
</dbReference>
<protein>
    <submittedName>
        <fullName evidence="5">Oxidoreductase</fullName>
    </submittedName>
</protein>
<feature type="domain" description="Ketoreductase" evidence="4">
    <location>
        <begin position="23"/>
        <end position="200"/>
    </location>
</feature>
<reference evidence="5" key="2">
    <citation type="submission" date="2020-09" db="EMBL/GenBank/DDBJ databases">
        <authorList>
            <person name="Sun Q."/>
            <person name="Sedlacek I."/>
        </authorList>
    </citation>
    <scope>NUCLEOTIDE SEQUENCE</scope>
    <source>
        <strain evidence="5">CCM 7905</strain>
    </source>
</reference>
<sequence length="302" mass="31703">MRLVSYRPSHIRTGVAMPSVHNKVVLITGGARGIGAATARALSARGAELVLVDVDEAPLQEIGRELDAVTVTADVRHLAEMEAAVAAGIERFGRIDLVLANAGIASYGSVLAVDPETFKRVVDINLLGVFHTARAALPALIESKGYILVVSSLAAFAACPGLTSYNASKAGAEHFASALRLEVAHQGVGVGSAHMAWIDTPLVQDAKADLSAFGDLLAVMPGPLGKTSSVQACVDAFVAGLEGRKRRVNVPGWVGPIGWLKAVVTSRVGDRRTLKHVPRILPKMDREVAALGRSTSARNKMQ</sequence>
<name>A0A917LDW1_9NOCA</name>
<comment type="similarity">
    <text evidence="1 3">Belongs to the short-chain dehydrogenases/reductases (SDR) family.</text>
</comment>
<evidence type="ECO:0000256" key="2">
    <source>
        <dbReference type="ARBA" id="ARBA00023002"/>
    </source>
</evidence>
<keyword evidence="2" id="KW-0560">Oxidoreductase</keyword>
<organism evidence="5 6">
    <name type="scientific">Rhodococcoides trifolii</name>
    <dbReference type="NCBI Taxonomy" id="908250"/>
    <lineage>
        <taxon>Bacteria</taxon>
        <taxon>Bacillati</taxon>
        <taxon>Actinomycetota</taxon>
        <taxon>Actinomycetes</taxon>
        <taxon>Mycobacteriales</taxon>
        <taxon>Nocardiaceae</taxon>
        <taxon>Rhodococcoides</taxon>
    </lineage>
</organism>
<evidence type="ECO:0000259" key="4">
    <source>
        <dbReference type="SMART" id="SM00822"/>
    </source>
</evidence>
<evidence type="ECO:0000256" key="3">
    <source>
        <dbReference type="RuleBase" id="RU000363"/>
    </source>
</evidence>
<dbReference type="Pfam" id="PF00106">
    <property type="entry name" value="adh_short"/>
    <property type="match status" value="1"/>
</dbReference>
<comment type="caution">
    <text evidence="5">The sequence shown here is derived from an EMBL/GenBank/DDBJ whole genome shotgun (WGS) entry which is preliminary data.</text>
</comment>
<gene>
    <name evidence="5" type="ORF">GCM10007304_32270</name>
</gene>
<dbReference type="PROSITE" id="PS00061">
    <property type="entry name" value="ADH_SHORT"/>
    <property type="match status" value="1"/>
</dbReference>
<dbReference type="PANTHER" id="PTHR44196">
    <property type="entry name" value="DEHYDROGENASE/REDUCTASE SDR FAMILY MEMBER 7B"/>
    <property type="match status" value="1"/>
</dbReference>
<reference evidence="5" key="1">
    <citation type="journal article" date="2014" name="Int. J. Syst. Evol. Microbiol.">
        <title>Complete genome sequence of Corynebacterium casei LMG S-19264T (=DSM 44701T), isolated from a smear-ripened cheese.</title>
        <authorList>
            <consortium name="US DOE Joint Genome Institute (JGI-PGF)"/>
            <person name="Walter F."/>
            <person name="Albersmeier A."/>
            <person name="Kalinowski J."/>
            <person name="Ruckert C."/>
        </authorList>
    </citation>
    <scope>NUCLEOTIDE SEQUENCE</scope>
    <source>
        <strain evidence="5">CCM 7905</strain>
    </source>
</reference>
<dbReference type="InterPro" id="IPR057326">
    <property type="entry name" value="KR_dom"/>
</dbReference>
<dbReference type="InterPro" id="IPR002347">
    <property type="entry name" value="SDR_fam"/>
</dbReference>
<dbReference type="Gene3D" id="3.40.50.720">
    <property type="entry name" value="NAD(P)-binding Rossmann-like Domain"/>
    <property type="match status" value="1"/>
</dbReference>
<dbReference type="PRINTS" id="PR00081">
    <property type="entry name" value="GDHRDH"/>
</dbReference>
<dbReference type="NCBIfam" id="NF004526">
    <property type="entry name" value="PRK05872.1"/>
    <property type="match status" value="1"/>
</dbReference>
<dbReference type="InterPro" id="IPR020904">
    <property type="entry name" value="Sc_DH/Rdtase_CS"/>
</dbReference>
<evidence type="ECO:0000256" key="1">
    <source>
        <dbReference type="ARBA" id="ARBA00006484"/>
    </source>
</evidence>
<dbReference type="GO" id="GO:0016491">
    <property type="term" value="F:oxidoreductase activity"/>
    <property type="evidence" value="ECO:0007669"/>
    <property type="project" value="UniProtKB-KW"/>
</dbReference>